<dbReference type="EMBL" id="JBHTJZ010000070">
    <property type="protein sequence ID" value="MFD0961987.1"/>
    <property type="molecule type" value="Genomic_DNA"/>
</dbReference>
<keyword evidence="9" id="KW-1185">Reference proteome</keyword>
<dbReference type="PANTHER" id="PTHR33885">
    <property type="entry name" value="PHAGE SHOCK PROTEIN C"/>
    <property type="match status" value="1"/>
</dbReference>
<evidence type="ECO:0000256" key="2">
    <source>
        <dbReference type="ARBA" id="ARBA00022475"/>
    </source>
</evidence>
<evidence type="ECO:0000259" key="7">
    <source>
        <dbReference type="Pfam" id="PF04024"/>
    </source>
</evidence>
<reference evidence="9" key="1">
    <citation type="journal article" date="2019" name="Int. J. Syst. Evol. Microbiol.">
        <title>The Global Catalogue of Microorganisms (GCM) 10K type strain sequencing project: providing services to taxonomists for standard genome sequencing and annotation.</title>
        <authorList>
            <consortium name="The Broad Institute Genomics Platform"/>
            <consortium name="The Broad Institute Genome Sequencing Center for Infectious Disease"/>
            <person name="Wu L."/>
            <person name="Ma J."/>
        </authorList>
    </citation>
    <scope>NUCLEOTIDE SEQUENCE [LARGE SCALE GENOMIC DNA]</scope>
    <source>
        <strain evidence="9">CCUG 59129</strain>
    </source>
</reference>
<evidence type="ECO:0000256" key="3">
    <source>
        <dbReference type="ARBA" id="ARBA00022692"/>
    </source>
</evidence>
<keyword evidence="3 6" id="KW-0812">Transmembrane</keyword>
<evidence type="ECO:0000256" key="4">
    <source>
        <dbReference type="ARBA" id="ARBA00022989"/>
    </source>
</evidence>
<comment type="subcellular location">
    <subcellularLocation>
        <location evidence="1">Cell membrane</location>
        <topology evidence="1">Single-pass membrane protein</topology>
    </subcellularLocation>
</comment>
<keyword evidence="5 6" id="KW-0472">Membrane</keyword>
<accession>A0ABW3HX88</accession>
<dbReference type="Proteomes" id="UP001596989">
    <property type="component" value="Unassembled WGS sequence"/>
</dbReference>
<dbReference type="InterPro" id="IPR007168">
    <property type="entry name" value="Phageshock_PspC_N"/>
</dbReference>
<keyword evidence="4 6" id="KW-1133">Transmembrane helix</keyword>
<protein>
    <submittedName>
        <fullName evidence="8">PspC domain-containing protein</fullName>
    </submittedName>
</protein>
<name>A0ABW3HX88_9BACL</name>
<feature type="domain" description="Phage shock protein PspC N-terminal" evidence="7">
    <location>
        <begin position="2"/>
        <end position="60"/>
    </location>
</feature>
<evidence type="ECO:0000256" key="6">
    <source>
        <dbReference type="SAM" id="Phobius"/>
    </source>
</evidence>
<proteinExistence type="predicted"/>
<keyword evidence="2" id="KW-1003">Cell membrane</keyword>
<evidence type="ECO:0000313" key="8">
    <source>
        <dbReference type="EMBL" id="MFD0961987.1"/>
    </source>
</evidence>
<organism evidence="8 9">
    <name type="scientific">Paenibacillus chungangensis</name>
    <dbReference type="NCBI Taxonomy" id="696535"/>
    <lineage>
        <taxon>Bacteria</taxon>
        <taxon>Bacillati</taxon>
        <taxon>Bacillota</taxon>
        <taxon>Bacilli</taxon>
        <taxon>Bacillales</taxon>
        <taxon>Paenibacillaceae</taxon>
        <taxon>Paenibacillus</taxon>
    </lineage>
</organism>
<dbReference type="Pfam" id="PF04024">
    <property type="entry name" value="PspC"/>
    <property type="match status" value="1"/>
</dbReference>
<evidence type="ECO:0000313" key="9">
    <source>
        <dbReference type="Proteomes" id="UP001596989"/>
    </source>
</evidence>
<evidence type="ECO:0000256" key="1">
    <source>
        <dbReference type="ARBA" id="ARBA00004162"/>
    </source>
</evidence>
<dbReference type="InterPro" id="IPR052027">
    <property type="entry name" value="PspC"/>
</dbReference>
<comment type="caution">
    <text evidence="8">The sequence shown here is derived from an EMBL/GenBank/DDBJ whole genome shotgun (WGS) entry which is preliminary data.</text>
</comment>
<feature type="transmembrane region" description="Helical" evidence="6">
    <location>
        <begin position="33"/>
        <end position="57"/>
    </location>
</feature>
<evidence type="ECO:0000256" key="5">
    <source>
        <dbReference type="ARBA" id="ARBA00023136"/>
    </source>
</evidence>
<sequence length="74" mass="8287">MRKLFRSKTDSKITGLCGGIAEYFNIDATIIRLIVAISALFSFGTTVLVYFIATLFIPKAAYPEQPPYMGHHPY</sequence>
<dbReference type="RefSeq" id="WP_377568064.1">
    <property type="nucleotide sequence ID" value="NZ_JBHTJZ010000070.1"/>
</dbReference>
<dbReference type="PANTHER" id="PTHR33885:SF3">
    <property type="entry name" value="PHAGE SHOCK PROTEIN C"/>
    <property type="match status" value="1"/>
</dbReference>
<gene>
    <name evidence="8" type="ORF">ACFQ2I_21850</name>
</gene>